<evidence type="ECO:0000313" key="2">
    <source>
        <dbReference type="EMBL" id="CAG7649044.1"/>
    </source>
</evidence>
<sequence>MMWYWMKKGWAIAWEQPFAVFALFLYNLAWGVLTYKLVQSIVVPLLHRYPGKELSHEAAQLFWVEGQFQLMKTDLLVPYVWWAGALVGLRMLLSPILNAGIYYSLSRLELNAGYRFVEGIRRLALPFLGLYAMQTILSLAPLYWLVPHVLHQFGEQSSYADLGKALLPAASCFIAYVFLLQLFFLYLQVGKADGRSTLYTVLFVLRQAPMIILTALCVWAVTFIVSAAVMASAFIWAGLAALILFQAYRLLHMFLKMWAISTQYALWSEKA</sequence>
<name>A0A916K9T1_9BACL</name>
<keyword evidence="1" id="KW-0812">Transmembrane</keyword>
<dbReference type="Proteomes" id="UP000693672">
    <property type="component" value="Unassembled WGS sequence"/>
</dbReference>
<keyword evidence="1" id="KW-0472">Membrane</keyword>
<proteinExistence type="predicted"/>
<gene>
    <name evidence="2" type="ORF">PAESOLCIP111_05787</name>
</gene>
<keyword evidence="1" id="KW-1133">Transmembrane helix</keyword>
<evidence type="ECO:0000256" key="1">
    <source>
        <dbReference type="SAM" id="Phobius"/>
    </source>
</evidence>
<reference evidence="2" key="1">
    <citation type="submission" date="2021-06" db="EMBL/GenBank/DDBJ databases">
        <authorList>
            <person name="Criscuolo A."/>
        </authorList>
    </citation>
    <scope>NUCLEOTIDE SEQUENCE</scope>
    <source>
        <strain evidence="2">CIP111600</strain>
    </source>
</reference>
<keyword evidence="3" id="KW-1185">Reference proteome</keyword>
<feature type="transmembrane region" description="Helical" evidence="1">
    <location>
        <begin position="199"/>
        <end position="221"/>
    </location>
</feature>
<comment type="caution">
    <text evidence="2">The sequence shown here is derived from an EMBL/GenBank/DDBJ whole genome shotgun (WGS) entry which is preliminary data.</text>
</comment>
<evidence type="ECO:0000313" key="3">
    <source>
        <dbReference type="Proteomes" id="UP000693672"/>
    </source>
</evidence>
<feature type="transmembrane region" description="Helical" evidence="1">
    <location>
        <begin position="166"/>
        <end position="187"/>
    </location>
</feature>
<dbReference type="RefSeq" id="WP_246627685.1">
    <property type="nucleotide sequence ID" value="NZ_CAJVAS010000046.1"/>
</dbReference>
<feature type="transmembrane region" description="Helical" evidence="1">
    <location>
        <begin position="79"/>
        <end position="103"/>
    </location>
</feature>
<feature type="transmembrane region" description="Helical" evidence="1">
    <location>
        <begin position="123"/>
        <end position="146"/>
    </location>
</feature>
<dbReference type="AlphaFoldDB" id="A0A916K9T1"/>
<protein>
    <submittedName>
        <fullName evidence="2">Uncharacterized protein</fullName>
    </submittedName>
</protein>
<accession>A0A916K9T1</accession>
<feature type="transmembrane region" description="Helical" evidence="1">
    <location>
        <begin position="227"/>
        <end position="248"/>
    </location>
</feature>
<dbReference type="EMBL" id="CAJVAS010000046">
    <property type="protein sequence ID" value="CAG7649044.1"/>
    <property type="molecule type" value="Genomic_DNA"/>
</dbReference>
<organism evidence="2 3">
    <name type="scientific">Paenibacillus solanacearum</name>
    <dbReference type="NCBI Taxonomy" id="2048548"/>
    <lineage>
        <taxon>Bacteria</taxon>
        <taxon>Bacillati</taxon>
        <taxon>Bacillota</taxon>
        <taxon>Bacilli</taxon>
        <taxon>Bacillales</taxon>
        <taxon>Paenibacillaceae</taxon>
        <taxon>Paenibacillus</taxon>
    </lineage>
</organism>